<dbReference type="RefSeq" id="WP_125016554.1">
    <property type="nucleotide sequence ID" value="NZ_RQVQ01000002.1"/>
</dbReference>
<proteinExistence type="predicted"/>
<keyword evidence="1" id="KW-0812">Transmembrane</keyword>
<evidence type="ECO:0000313" key="2">
    <source>
        <dbReference type="EMBL" id="RRJ93108.1"/>
    </source>
</evidence>
<sequence>MKNNWQTHPTTKQYLIFLFFIITSTVNSLAFMTDSFTETLFNYDLIEFKLLLFVPIIWTFMMTKNYIKTFKQV</sequence>
<accession>A0A3P3WFB2</accession>
<comment type="caution">
    <text evidence="2">The sequence shown here is derived from an EMBL/GenBank/DDBJ whole genome shotgun (WGS) entry which is preliminary data.</text>
</comment>
<keyword evidence="1" id="KW-0472">Membrane</keyword>
<dbReference type="Proteomes" id="UP000275719">
    <property type="component" value="Unassembled WGS sequence"/>
</dbReference>
<gene>
    <name evidence="2" type="ORF">EG240_01125</name>
</gene>
<evidence type="ECO:0000256" key="1">
    <source>
        <dbReference type="SAM" id="Phobius"/>
    </source>
</evidence>
<reference evidence="2 3" key="1">
    <citation type="submission" date="2018-11" db="EMBL/GenBank/DDBJ databases">
        <title>Flavobacterium sp. nov., YIM 102701-2 draft genome.</title>
        <authorList>
            <person name="Li G."/>
            <person name="Jiang Y."/>
        </authorList>
    </citation>
    <scope>NUCLEOTIDE SEQUENCE [LARGE SCALE GENOMIC DNA]</scope>
    <source>
        <strain evidence="2 3">YIM 102701-2</strain>
    </source>
</reference>
<dbReference type="AlphaFoldDB" id="A0A3P3WFB2"/>
<organism evidence="2 3">
    <name type="scientific">Paenimyroides tangerinum</name>
    <dbReference type="NCBI Taxonomy" id="2488728"/>
    <lineage>
        <taxon>Bacteria</taxon>
        <taxon>Pseudomonadati</taxon>
        <taxon>Bacteroidota</taxon>
        <taxon>Flavobacteriia</taxon>
        <taxon>Flavobacteriales</taxon>
        <taxon>Flavobacteriaceae</taxon>
        <taxon>Paenimyroides</taxon>
    </lineage>
</organism>
<feature type="transmembrane region" description="Helical" evidence="1">
    <location>
        <begin position="12"/>
        <end position="30"/>
    </location>
</feature>
<keyword evidence="1" id="KW-1133">Transmembrane helix</keyword>
<name>A0A3P3WFB2_9FLAO</name>
<protein>
    <submittedName>
        <fullName evidence="2">Uncharacterized protein</fullName>
    </submittedName>
</protein>
<evidence type="ECO:0000313" key="3">
    <source>
        <dbReference type="Proteomes" id="UP000275719"/>
    </source>
</evidence>
<keyword evidence="3" id="KW-1185">Reference proteome</keyword>
<dbReference type="EMBL" id="RQVQ01000002">
    <property type="protein sequence ID" value="RRJ93108.1"/>
    <property type="molecule type" value="Genomic_DNA"/>
</dbReference>
<feature type="transmembrane region" description="Helical" evidence="1">
    <location>
        <begin position="50"/>
        <end position="67"/>
    </location>
</feature>